<proteinExistence type="predicted"/>
<dbReference type="Proteomes" id="UP000481861">
    <property type="component" value="Unassembled WGS sequence"/>
</dbReference>
<sequence length="210" mass="23418">MHNLGFVPGDLWTVSFDRGVSIPHSGSSVVCTGLATGGDGRETHKDYIASSFDVPGTHVSGLSMVIGSRGAEAQSAFRRGRTCWGVIHSLRQLKELKLRAPSFDMEEPRTVGRRPAGLGLDLQDEAEKIRASSLAESRLVLHGGLTQPVEARTEQMPDQRYTGGRVELIRHTYKSLQILEFDDDLRRWTRTERHSGDLRDPYRIRQPPKS</sequence>
<organism evidence="1 2">
    <name type="scientific">Massariosphaeria phaeospora</name>
    <dbReference type="NCBI Taxonomy" id="100035"/>
    <lineage>
        <taxon>Eukaryota</taxon>
        <taxon>Fungi</taxon>
        <taxon>Dikarya</taxon>
        <taxon>Ascomycota</taxon>
        <taxon>Pezizomycotina</taxon>
        <taxon>Dothideomycetes</taxon>
        <taxon>Pleosporomycetidae</taxon>
        <taxon>Pleosporales</taxon>
        <taxon>Pleosporales incertae sedis</taxon>
        <taxon>Massariosphaeria</taxon>
    </lineage>
</organism>
<protein>
    <submittedName>
        <fullName evidence="1">Uncharacterized protein</fullName>
    </submittedName>
</protein>
<dbReference type="EMBL" id="JAADJZ010000011">
    <property type="protein sequence ID" value="KAF2871530.1"/>
    <property type="molecule type" value="Genomic_DNA"/>
</dbReference>
<evidence type="ECO:0000313" key="1">
    <source>
        <dbReference type="EMBL" id="KAF2871530.1"/>
    </source>
</evidence>
<gene>
    <name evidence="1" type="ORF">BDV95DRAFT_42749</name>
</gene>
<keyword evidence="2" id="KW-1185">Reference proteome</keyword>
<dbReference type="AlphaFoldDB" id="A0A7C8IDN6"/>
<name>A0A7C8IDN6_9PLEO</name>
<comment type="caution">
    <text evidence="1">The sequence shown here is derived from an EMBL/GenBank/DDBJ whole genome shotgun (WGS) entry which is preliminary data.</text>
</comment>
<evidence type="ECO:0000313" key="2">
    <source>
        <dbReference type="Proteomes" id="UP000481861"/>
    </source>
</evidence>
<reference evidence="1 2" key="1">
    <citation type="submission" date="2020-01" db="EMBL/GenBank/DDBJ databases">
        <authorList>
            <consortium name="DOE Joint Genome Institute"/>
            <person name="Haridas S."/>
            <person name="Albert R."/>
            <person name="Binder M."/>
            <person name="Bloem J."/>
            <person name="Labutti K."/>
            <person name="Salamov A."/>
            <person name="Andreopoulos B."/>
            <person name="Baker S.E."/>
            <person name="Barry K."/>
            <person name="Bills G."/>
            <person name="Bluhm B.H."/>
            <person name="Cannon C."/>
            <person name="Castanera R."/>
            <person name="Culley D.E."/>
            <person name="Daum C."/>
            <person name="Ezra D."/>
            <person name="Gonzalez J.B."/>
            <person name="Henrissat B."/>
            <person name="Kuo A."/>
            <person name="Liang C."/>
            <person name="Lipzen A."/>
            <person name="Lutzoni F."/>
            <person name="Magnuson J."/>
            <person name="Mondo S."/>
            <person name="Nolan M."/>
            <person name="Ohm R."/>
            <person name="Pangilinan J."/>
            <person name="Park H.-J.H."/>
            <person name="Ramirez L."/>
            <person name="Alfaro M."/>
            <person name="Sun H."/>
            <person name="Tritt A."/>
            <person name="Yoshinaga Y."/>
            <person name="Zwiers L.-H.L."/>
            <person name="Turgeon B.G."/>
            <person name="Goodwin S.B."/>
            <person name="Spatafora J.W."/>
            <person name="Crous P.W."/>
            <person name="Grigoriev I.V."/>
        </authorList>
    </citation>
    <scope>NUCLEOTIDE SEQUENCE [LARGE SCALE GENOMIC DNA]</scope>
    <source>
        <strain evidence="1 2">CBS 611.86</strain>
    </source>
</reference>
<accession>A0A7C8IDN6</accession>